<dbReference type="PANTHER" id="PTHR21404">
    <property type="entry name" value="HEN1"/>
    <property type="match status" value="1"/>
</dbReference>
<dbReference type="GO" id="GO:0001510">
    <property type="term" value="P:RNA methylation"/>
    <property type="evidence" value="ECO:0007669"/>
    <property type="project" value="InterPro"/>
</dbReference>
<feature type="region of interest" description="Disordered" evidence="13">
    <location>
        <begin position="501"/>
        <end position="522"/>
    </location>
</feature>
<feature type="compositionally biased region" description="Basic and acidic residues" evidence="13">
    <location>
        <begin position="381"/>
        <end position="397"/>
    </location>
</feature>
<dbReference type="GO" id="GO:0005737">
    <property type="term" value="C:cytoplasm"/>
    <property type="evidence" value="ECO:0007669"/>
    <property type="project" value="TreeGrafter"/>
</dbReference>
<keyword evidence="5" id="KW-0808">Transferase</keyword>
<evidence type="ECO:0000256" key="4">
    <source>
        <dbReference type="ARBA" id="ARBA00022603"/>
    </source>
</evidence>
<protein>
    <recommendedName>
        <fullName evidence="3">Small RNA 2'-O-methyltransferase</fullName>
        <ecNumber evidence="11">2.1.1.386</ecNumber>
    </recommendedName>
</protein>
<evidence type="ECO:0000256" key="6">
    <source>
        <dbReference type="ARBA" id="ARBA00022691"/>
    </source>
</evidence>
<evidence type="ECO:0000256" key="7">
    <source>
        <dbReference type="ARBA" id="ARBA00022723"/>
    </source>
</evidence>
<dbReference type="Proteomes" id="UP000504606">
    <property type="component" value="Unplaced"/>
</dbReference>
<comment type="catalytic activity">
    <reaction evidence="12">
        <text>small RNA 3'-end nucleotide + S-adenosyl-L-methionine = small RNA 3'-end 2'-O-methylnucleotide + S-adenosyl-L-homocysteine + H(+)</text>
        <dbReference type="Rhea" id="RHEA:37887"/>
        <dbReference type="Rhea" id="RHEA-COMP:10415"/>
        <dbReference type="Rhea" id="RHEA-COMP:10416"/>
        <dbReference type="ChEBI" id="CHEBI:15378"/>
        <dbReference type="ChEBI" id="CHEBI:57856"/>
        <dbReference type="ChEBI" id="CHEBI:59789"/>
        <dbReference type="ChEBI" id="CHEBI:74896"/>
        <dbReference type="ChEBI" id="CHEBI:74898"/>
        <dbReference type="EC" id="2.1.1.386"/>
    </reaction>
</comment>
<evidence type="ECO:0000256" key="3">
    <source>
        <dbReference type="ARBA" id="ARBA00021330"/>
    </source>
</evidence>
<dbReference type="Gene3D" id="3.40.50.150">
    <property type="entry name" value="Vaccinia Virus protein VP39"/>
    <property type="match status" value="1"/>
</dbReference>
<dbReference type="AlphaFoldDB" id="A0A6J1SH09"/>
<dbReference type="EC" id="2.1.1.386" evidence="11"/>
<evidence type="ECO:0000256" key="9">
    <source>
        <dbReference type="ARBA" id="ARBA00022884"/>
    </source>
</evidence>
<organism evidence="14 15">
    <name type="scientific">Frankliniella occidentalis</name>
    <name type="common">Western flower thrips</name>
    <name type="synonym">Euthrips occidentalis</name>
    <dbReference type="NCBI Taxonomy" id="133901"/>
    <lineage>
        <taxon>Eukaryota</taxon>
        <taxon>Metazoa</taxon>
        <taxon>Ecdysozoa</taxon>
        <taxon>Arthropoda</taxon>
        <taxon>Hexapoda</taxon>
        <taxon>Insecta</taxon>
        <taxon>Pterygota</taxon>
        <taxon>Neoptera</taxon>
        <taxon>Paraneoptera</taxon>
        <taxon>Thysanoptera</taxon>
        <taxon>Terebrantia</taxon>
        <taxon>Thripoidea</taxon>
        <taxon>Thripidae</taxon>
        <taxon>Frankliniella</taxon>
    </lineage>
</organism>
<evidence type="ECO:0000256" key="2">
    <source>
        <dbReference type="ARBA" id="ARBA00009026"/>
    </source>
</evidence>
<keyword evidence="9" id="KW-0694">RNA-binding</keyword>
<dbReference type="InterPro" id="IPR026610">
    <property type="entry name" value="Hen1"/>
</dbReference>
<dbReference type="GO" id="GO:0005634">
    <property type="term" value="C:nucleus"/>
    <property type="evidence" value="ECO:0007669"/>
    <property type="project" value="TreeGrafter"/>
</dbReference>
<dbReference type="GO" id="GO:0046872">
    <property type="term" value="F:metal ion binding"/>
    <property type="evidence" value="ECO:0007669"/>
    <property type="project" value="UniProtKB-KW"/>
</dbReference>
<keyword evidence="4" id="KW-0489">Methyltransferase</keyword>
<dbReference type="GeneID" id="113207799"/>
<evidence type="ECO:0000256" key="5">
    <source>
        <dbReference type="ARBA" id="ARBA00022679"/>
    </source>
</evidence>
<gene>
    <name evidence="15" type="primary">LOC113207799</name>
</gene>
<keyword evidence="14" id="KW-1185">Reference proteome</keyword>
<dbReference type="SUPFAM" id="SSF53335">
    <property type="entry name" value="S-adenosyl-L-methionine-dependent methyltransferases"/>
    <property type="match status" value="1"/>
</dbReference>
<sequence>METTNPTTSGGDYHQTENKLNEEISEKSCGSDWDLGIRDSDNPYHGRAFVDAEDNLKFFPPLYRQRYEVVRQILKEERWSPLPTKVVEFGCAELAMFQYFKQVSHISEVIMVDIDPHILDYYVCRASPLNSDFLNPRQNPLHVEVLCGSVADCDVRLLGANAVVCIELIEHLEMDIVAKLERTIFGFIQPDIAIFTTPNSDFNVLLKGMLGKFRHYDHKFEWSRSEFSDWTNKIISQYPHYKVEISGVGVPPEGKEDVGYCSQLALFIRNHDYVPTQSEDAKEVYTTCRTYDHPGKEPDTRSDEEKLSNEVLYQLNRMAYLELYKGDYEISKIPLLDLTTAVQKIIPSADIESVRSLIAPTDLIEENGQISISYNLYPESSHSHSEDDEQENQRTDEVVAPEEDNEERWDTEDPPLWFLEQSSLAEYHMGVALIDNALNLVHERQVHMTMIESDWVYNSDSDDNSDDDNVNRKYEDEELDGVQADCERRWNSSVPQRVYSSRYQSKADSKSSDSCGRSVIEDSPPHGTSIISDFGSASVCAASSPLSSSNEHELILNTKREPITDSGVDLSPLLNSSYPQDEIGDVFPCGMRSSVVECTFTKTKDLPKSTSVEVLHLDESCSLKRRAGLEYVEYAPSTSVALCYTGQKYYDSDKIPGSVNMSMSSERKSLDGSLVRDAVDSCSLDFAGDSGYPNSSSLHHDIDVDLTPEQVDDISSENDERSNQSLSEDELSDLSDRAPALLRRIIHPRHPIVPIVFENVENGDLANNNRDGEGNNAVAELGEEREFVALVQEGEMQALLAVPVAEEVDLPKYADPFPDWLIDLLKIEEDCEKSPGFEVQAEEHDCDEGLGEDTI</sequence>
<evidence type="ECO:0000256" key="11">
    <source>
        <dbReference type="ARBA" id="ARBA00035025"/>
    </source>
</evidence>
<dbReference type="CTD" id="36301"/>
<comment type="similarity">
    <text evidence="2">Belongs to the methyltransferase superfamily. HEN1 family.</text>
</comment>
<dbReference type="RefSeq" id="XP_026280282.1">
    <property type="nucleotide sequence ID" value="XM_026424497.2"/>
</dbReference>
<evidence type="ECO:0000256" key="8">
    <source>
        <dbReference type="ARBA" id="ARBA00022842"/>
    </source>
</evidence>
<evidence type="ECO:0000256" key="13">
    <source>
        <dbReference type="SAM" id="MobiDB-lite"/>
    </source>
</evidence>
<evidence type="ECO:0000256" key="10">
    <source>
        <dbReference type="ARBA" id="ARBA00023158"/>
    </source>
</evidence>
<evidence type="ECO:0000313" key="15">
    <source>
        <dbReference type="RefSeq" id="XP_026280282.1"/>
    </source>
</evidence>
<evidence type="ECO:0000256" key="12">
    <source>
        <dbReference type="ARBA" id="ARBA00048418"/>
    </source>
</evidence>
<reference evidence="15" key="1">
    <citation type="submission" date="2025-08" db="UniProtKB">
        <authorList>
            <consortium name="RefSeq"/>
        </authorList>
    </citation>
    <scope>IDENTIFICATION</scope>
    <source>
        <tissue evidence="15">Whole organism</tissue>
    </source>
</reference>
<keyword evidence="7" id="KW-0479">Metal-binding</keyword>
<comment type="cofactor">
    <cofactor evidence="1">
        <name>Mg(2+)</name>
        <dbReference type="ChEBI" id="CHEBI:18420"/>
    </cofactor>
</comment>
<feature type="region of interest" description="Disordered" evidence="13">
    <location>
        <begin position="713"/>
        <end position="733"/>
    </location>
</feature>
<evidence type="ECO:0000313" key="14">
    <source>
        <dbReference type="Proteomes" id="UP000504606"/>
    </source>
</evidence>
<feature type="compositionally biased region" description="Acidic residues" evidence="13">
    <location>
        <begin position="399"/>
        <end position="411"/>
    </location>
</feature>
<dbReference type="KEGG" id="foc:113207799"/>
<keyword evidence="10" id="KW-0943">RNA-mediated gene silencing</keyword>
<evidence type="ECO:0000256" key="1">
    <source>
        <dbReference type="ARBA" id="ARBA00001946"/>
    </source>
</evidence>
<keyword evidence="6" id="KW-0949">S-adenosyl-L-methionine</keyword>
<dbReference type="OrthoDB" id="2154311at2759"/>
<accession>A0A6J1SH09</accession>
<name>A0A6J1SH09_FRAOC</name>
<proteinExistence type="inferred from homology"/>
<dbReference type="InterPro" id="IPR029063">
    <property type="entry name" value="SAM-dependent_MTases_sf"/>
</dbReference>
<feature type="region of interest" description="Disordered" evidence="13">
    <location>
        <begin position="378"/>
        <end position="411"/>
    </location>
</feature>
<dbReference type="GO" id="GO:0030422">
    <property type="term" value="P:siRNA processing"/>
    <property type="evidence" value="ECO:0007669"/>
    <property type="project" value="TreeGrafter"/>
</dbReference>
<dbReference type="GO" id="GO:0090486">
    <property type="term" value="F:small RNA 2'-O-methyltransferase activity"/>
    <property type="evidence" value="ECO:0007669"/>
    <property type="project" value="UniProtKB-EC"/>
</dbReference>
<keyword evidence="8" id="KW-0460">Magnesium</keyword>
<dbReference type="GO" id="GO:0003723">
    <property type="term" value="F:RNA binding"/>
    <property type="evidence" value="ECO:0007669"/>
    <property type="project" value="UniProtKB-KW"/>
</dbReference>
<dbReference type="GO" id="GO:0034587">
    <property type="term" value="P:piRNA processing"/>
    <property type="evidence" value="ECO:0007669"/>
    <property type="project" value="TreeGrafter"/>
</dbReference>
<dbReference type="PANTHER" id="PTHR21404:SF3">
    <property type="entry name" value="SMALL RNA 2'-O-METHYLTRANSFERASE"/>
    <property type="match status" value="1"/>
</dbReference>